<evidence type="ECO:0000256" key="1">
    <source>
        <dbReference type="SAM" id="Phobius"/>
    </source>
</evidence>
<sequence length="189" mass="21520">MSKELEKEFSELIKEISKEVLELSITKSVESASFAIKAQVPTMSQNIEQLKKALESLQWVNAELIKNQGEVKARDTRIDIQLKNMINKLESNIRIGKDLQEDVALIREDSNRDFGVQVKMFENAQANIRGDVKKQIALSETQSSILRELVNENIEEGYKRKKILSWTLLFSASSFGMLAILLLHTLNVL</sequence>
<keyword evidence="1" id="KW-0472">Membrane</keyword>
<keyword evidence="1" id="KW-1133">Transmembrane helix</keyword>
<evidence type="ECO:0000313" key="3">
    <source>
        <dbReference type="Proteomes" id="UP001220217"/>
    </source>
</evidence>
<dbReference type="RefSeq" id="WP_275036923.1">
    <property type="nucleotide sequence ID" value="NZ_CP118718.1"/>
</dbReference>
<reference evidence="2 3" key="1">
    <citation type="submission" date="2023-02" db="EMBL/GenBank/DDBJ databases">
        <title>Complete genome sequence of Priestia aryabhattai G5MAi6, a methanol-tolerant strain isolated from tap water in Hong Kong.</title>
        <authorList>
            <person name="Leung K.M."/>
            <person name="Lai G.K.K."/>
            <person name="Griffin S.D.J."/>
        </authorList>
    </citation>
    <scope>NUCLEOTIDE SEQUENCE [LARGE SCALE GENOMIC DNA]</scope>
    <source>
        <strain evidence="2 3">G5MAi6</strain>
    </source>
</reference>
<protein>
    <submittedName>
        <fullName evidence="2">Uncharacterized protein</fullName>
    </submittedName>
</protein>
<dbReference type="EMBL" id="CP118718">
    <property type="protein sequence ID" value="WEA45432.1"/>
    <property type="molecule type" value="Genomic_DNA"/>
</dbReference>
<gene>
    <name evidence="2" type="ORF">PWO00_05525</name>
</gene>
<evidence type="ECO:0000313" key="2">
    <source>
        <dbReference type="EMBL" id="WEA45432.1"/>
    </source>
</evidence>
<dbReference type="AlphaFoldDB" id="A0ABD7WZE0"/>
<accession>A0ABD7WZE0</accession>
<name>A0ABD7WZE0_PRIAR</name>
<organism evidence="2 3">
    <name type="scientific">Priestia aryabhattai</name>
    <name type="common">Bacillus aryabhattai</name>
    <dbReference type="NCBI Taxonomy" id="412384"/>
    <lineage>
        <taxon>Bacteria</taxon>
        <taxon>Bacillati</taxon>
        <taxon>Bacillota</taxon>
        <taxon>Bacilli</taxon>
        <taxon>Bacillales</taxon>
        <taxon>Bacillaceae</taxon>
        <taxon>Priestia</taxon>
    </lineage>
</organism>
<dbReference type="Proteomes" id="UP001220217">
    <property type="component" value="Chromosome"/>
</dbReference>
<keyword evidence="1" id="KW-0812">Transmembrane</keyword>
<feature type="transmembrane region" description="Helical" evidence="1">
    <location>
        <begin position="163"/>
        <end position="186"/>
    </location>
</feature>
<proteinExistence type="predicted"/>